<accession>A0ABQ5QRU0</accession>
<proteinExistence type="predicted"/>
<comment type="caution">
    <text evidence="1">The sequence shown here is derived from an EMBL/GenBank/DDBJ whole genome shotgun (WGS) entry which is preliminary data.</text>
</comment>
<protein>
    <submittedName>
        <fullName evidence="1">Uncharacterized protein</fullName>
    </submittedName>
</protein>
<sequence>MAAVTATRSGSTFAAMPGTLATRRPGRAVTGRARTMSVCPVTRCRYPAVAAVSRLAQWVCRARAAARTRSASAWDSTAVRSTAPLTSATARSATSVAGSGWPASRSVQYRRSDSNLADSRYRASSSTSSRSGPNDAGSAGWPVTAAVYSWAMRRVSAAAPNASAAMWWTHW</sequence>
<evidence type="ECO:0000313" key="1">
    <source>
        <dbReference type="EMBL" id="GLH96030.1"/>
    </source>
</evidence>
<organism evidence="1 2">
    <name type="scientific">Phytohabitans aurantiacus</name>
    <dbReference type="NCBI Taxonomy" id="3016789"/>
    <lineage>
        <taxon>Bacteria</taxon>
        <taxon>Bacillati</taxon>
        <taxon>Actinomycetota</taxon>
        <taxon>Actinomycetes</taxon>
        <taxon>Micromonosporales</taxon>
        <taxon>Micromonosporaceae</taxon>
    </lineage>
</organism>
<dbReference type="Proteomes" id="UP001144280">
    <property type="component" value="Unassembled WGS sequence"/>
</dbReference>
<name>A0ABQ5QRU0_9ACTN</name>
<gene>
    <name evidence="1" type="ORF">Pa4123_13030</name>
</gene>
<dbReference type="EMBL" id="BSDI01000005">
    <property type="protein sequence ID" value="GLH96030.1"/>
    <property type="molecule type" value="Genomic_DNA"/>
</dbReference>
<keyword evidence="2" id="KW-1185">Reference proteome</keyword>
<evidence type="ECO:0000313" key="2">
    <source>
        <dbReference type="Proteomes" id="UP001144280"/>
    </source>
</evidence>
<reference evidence="1" key="1">
    <citation type="submission" date="2022-12" db="EMBL/GenBank/DDBJ databases">
        <title>New Phytohabitans aurantiacus sp. RD004123 nov., an actinomycete isolated from soil.</title>
        <authorList>
            <person name="Triningsih D.W."/>
            <person name="Harunari E."/>
            <person name="Igarashi Y."/>
        </authorList>
    </citation>
    <scope>NUCLEOTIDE SEQUENCE</scope>
    <source>
        <strain evidence="1">RD004123</strain>
    </source>
</reference>